<accession>A0ACC0BMU2</accession>
<proteinExistence type="predicted"/>
<comment type="caution">
    <text evidence="1">The sequence shown here is derived from an EMBL/GenBank/DDBJ whole genome shotgun (WGS) entry which is preliminary data.</text>
</comment>
<evidence type="ECO:0000313" key="1">
    <source>
        <dbReference type="EMBL" id="KAI5673902.1"/>
    </source>
</evidence>
<keyword evidence="2" id="KW-1185">Reference proteome</keyword>
<dbReference type="Proteomes" id="UP001060085">
    <property type="component" value="Linkage Group LG03"/>
</dbReference>
<protein>
    <submittedName>
        <fullName evidence="1">Uncharacterized protein</fullName>
    </submittedName>
</protein>
<dbReference type="EMBL" id="CM044703">
    <property type="protein sequence ID" value="KAI5673902.1"/>
    <property type="molecule type" value="Genomic_DNA"/>
</dbReference>
<organism evidence="1 2">
    <name type="scientific">Catharanthus roseus</name>
    <name type="common">Madagascar periwinkle</name>
    <name type="synonym">Vinca rosea</name>
    <dbReference type="NCBI Taxonomy" id="4058"/>
    <lineage>
        <taxon>Eukaryota</taxon>
        <taxon>Viridiplantae</taxon>
        <taxon>Streptophyta</taxon>
        <taxon>Embryophyta</taxon>
        <taxon>Tracheophyta</taxon>
        <taxon>Spermatophyta</taxon>
        <taxon>Magnoliopsida</taxon>
        <taxon>eudicotyledons</taxon>
        <taxon>Gunneridae</taxon>
        <taxon>Pentapetalae</taxon>
        <taxon>asterids</taxon>
        <taxon>lamiids</taxon>
        <taxon>Gentianales</taxon>
        <taxon>Apocynaceae</taxon>
        <taxon>Rauvolfioideae</taxon>
        <taxon>Vinceae</taxon>
        <taxon>Catharanthinae</taxon>
        <taxon>Catharanthus</taxon>
    </lineage>
</organism>
<reference evidence="2" key="1">
    <citation type="journal article" date="2023" name="Nat. Plants">
        <title>Single-cell RNA sequencing provides a high-resolution roadmap for understanding the multicellular compartmentation of specialized metabolism.</title>
        <authorList>
            <person name="Sun S."/>
            <person name="Shen X."/>
            <person name="Li Y."/>
            <person name="Li Y."/>
            <person name="Wang S."/>
            <person name="Li R."/>
            <person name="Zhang H."/>
            <person name="Shen G."/>
            <person name="Guo B."/>
            <person name="Wei J."/>
            <person name="Xu J."/>
            <person name="St-Pierre B."/>
            <person name="Chen S."/>
            <person name="Sun C."/>
        </authorList>
    </citation>
    <scope>NUCLEOTIDE SEQUENCE [LARGE SCALE GENOMIC DNA]</scope>
</reference>
<evidence type="ECO:0000313" key="2">
    <source>
        <dbReference type="Proteomes" id="UP001060085"/>
    </source>
</evidence>
<gene>
    <name evidence="1" type="ORF">M9H77_14266</name>
</gene>
<name>A0ACC0BMU2_CATRO</name>
<sequence length="834" mass="94113">MASPLPSNCFYLHNVRDSNKKQLYCCWYAKWANHSANARFCTRVLSSHVLLSSSKTLLILSLHGRRCWRFYANADLRVVVDSNSKNSHSNAHSATFPSIDIPVTCYQILGVPDQAEKDEIVKSVMHLRNAQIEEGYTSDVVVSRQSLLMDVRDKLLFEPEYAGNIKEKIPPKSSLRIPWVWLPGALCLLQEAGEDKVVLNIGRKALQHPDAKLYVHDILLCMALAECEIAKIGFEKNNISQGFEALARAQCLLRSEISLGKMTLLSQIEESLEELAPACTLELLGMPHTPENAERRLGAISALRELLRQGLDVESSRQVQDWPCFLNQAMNKLLATEIVELLPWDDLALTRKNKKSLESQNQRVVIDFNSFYMVLIAHIALGFSSKQMDLIRKGKKICECLITSEGIDLKFEEAFCLFLLGQGDEATAAEKLRQLELNPDNASRNPVSLRETKDVSNESKLLETWLKESVLGVFPDTRDCSPSLVNFFAGEKKYSGNWQTKRAPAISNMNQRSLASLASDRKAFDETVSNKDTLRHLGPAVKQLTPPNFQGSLMEGKVNGGTNAGTPTQLKRNLGSHQNKVWDAWLDLNAFARKLIYLTSLGCIIYVSFRLINTQFWRMGNAYRWRLDKPSTSVSTSWTTGSPVYQTMQPASIKGNRILRNMKKLLGMLDIQIRRQSETVAVQKSCLDAGLSSSANETYRLPMPVEEAETLVKKWQEIKAEALGPNHYVHRLFDVLDESMLDQWQALADAAETSSCFWRFVLLQLSIVRAEILMDGTGKELAEIEAILEEAAELVDESQPKNPNYYSTYKIRYFLKRQQDGSWRFCEADIQAPS</sequence>